<dbReference type="AlphaFoldDB" id="A0A0D8JFE7"/>
<evidence type="ECO:0000256" key="5">
    <source>
        <dbReference type="ARBA" id="ARBA00022975"/>
    </source>
</evidence>
<evidence type="ECO:0000256" key="3">
    <source>
        <dbReference type="ARBA" id="ARBA00022676"/>
    </source>
</evidence>
<dbReference type="SUPFAM" id="SSF53271">
    <property type="entry name" value="PRTase-like"/>
    <property type="match status" value="1"/>
</dbReference>
<dbReference type="GO" id="GO:0000287">
    <property type="term" value="F:magnesium ion binding"/>
    <property type="evidence" value="ECO:0007669"/>
    <property type="project" value="UniProtKB-UniRule"/>
</dbReference>
<sequence length="210" mass="23401">MENIQTEVTKRLLEINTIKIQPDNPFTWASGWKSPIYCDNRKTLSYPDTRAFIRDAFVQLIQEKYPEAEVIAGVATGAIAIGALVADKLGLPFIYVRSKPKGHGLENLIEGDLKPFKKVVVVEDLVSTGISSLKAAEAVNNFGGDVVGMVSIFTYNFPLAKENFEKAGIELTSLSRYQILIDFSLERGDISKDQVESLMEWREDPANWGK</sequence>
<dbReference type="Proteomes" id="UP000032544">
    <property type="component" value="Unassembled WGS sequence"/>
</dbReference>
<comment type="function">
    <text evidence="6">Catalyzes the transfer of a ribosyl phosphate group from 5-phosphoribose 1-diphosphate to orotate, leading to the formation of orotidine monophosphate (OMP).</text>
</comment>
<comment type="cofactor">
    <cofactor evidence="6">
        <name>Mg(2+)</name>
        <dbReference type="ChEBI" id="CHEBI:18420"/>
    </cofactor>
</comment>
<keyword evidence="6" id="KW-0460">Magnesium</keyword>
<evidence type="ECO:0000256" key="6">
    <source>
        <dbReference type="HAMAP-Rule" id="MF_01208"/>
    </source>
</evidence>
<dbReference type="PANTHER" id="PTHR19278">
    <property type="entry name" value="OROTATE PHOSPHORIBOSYLTRANSFERASE"/>
    <property type="match status" value="1"/>
</dbReference>
<evidence type="ECO:0000259" key="7">
    <source>
        <dbReference type="Pfam" id="PF00156"/>
    </source>
</evidence>
<keyword evidence="5 6" id="KW-0665">Pyrimidine biosynthesis</keyword>
<feature type="binding site" evidence="6">
    <location>
        <position position="103"/>
    </location>
    <ligand>
        <name>5-phospho-alpha-D-ribose 1-diphosphate</name>
        <dbReference type="ChEBI" id="CHEBI:58017"/>
        <note>ligand shared between dimeric partners</note>
    </ligand>
</feature>
<dbReference type="OrthoDB" id="9802134at2"/>
<name>A0A0D8JFE7_9BACT</name>
<evidence type="ECO:0000313" key="9">
    <source>
        <dbReference type="Proteomes" id="UP000032544"/>
    </source>
</evidence>
<comment type="pathway">
    <text evidence="1 6">Pyrimidine metabolism; UMP biosynthesis via de novo pathway; UMP from orotate: step 1/2.</text>
</comment>
<feature type="binding site" description="in other chain" evidence="6">
    <location>
        <begin position="123"/>
        <end position="131"/>
    </location>
    <ligand>
        <name>5-phospho-alpha-D-ribose 1-diphosphate</name>
        <dbReference type="ChEBI" id="CHEBI:58017"/>
        <note>ligand shared between dimeric partners</note>
    </ligand>
</feature>
<dbReference type="GO" id="GO:0044205">
    <property type="term" value="P:'de novo' UMP biosynthetic process"/>
    <property type="evidence" value="ECO:0007669"/>
    <property type="project" value="UniProtKB-UniRule"/>
</dbReference>
<reference evidence="8 9" key="1">
    <citation type="submission" date="2014-09" db="EMBL/GenBank/DDBJ databases">
        <title>Draft Genome Sequence of Draconibacterium sp. JN14CK-3.</title>
        <authorList>
            <person name="Dong C."/>
            <person name="Lai Q."/>
            <person name="Shao Z."/>
        </authorList>
    </citation>
    <scope>NUCLEOTIDE SEQUENCE [LARGE SCALE GENOMIC DNA]</scope>
    <source>
        <strain evidence="8 9">JN14CK-3</strain>
    </source>
</reference>
<comment type="catalytic activity">
    <reaction evidence="6">
        <text>orotidine 5'-phosphate + diphosphate = orotate + 5-phospho-alpha-D-ribose 1-diphosphate</text>
        <dbReference type="Rhea" id="RHEA:10380"/>
        <dbReference type="ChEBI" id="CHEBI:30839"/>
        <dbReference type="ChEBI" id="CHEBI:33019"/>
        <dbReference type="ChEBI" id="CHEBI:57538"/>
        <dbReference type="ChEBI" id="CHEBI:58017"/>
        <dbReference type="EC" id="2.4.2.10"/>
    </reaction>
</comment>
<evidence type="ECO:0000256" key="1">
    <source>
        <dbReference type="ARBA" id="ARBA00004889"/>
    </source>
</evidence>
<dbReference type="PATRIC" id="fig|1544798.3.peg.721"/>
<feature type="binding site" evidence="6">
    <location>
        <position position="101"/>
    </location>
    <ligand>
        <name>5-phospho-alpha-D-ribose 1-diphosphate</name>
        <dbReference type="ChEBI" id="CHEBI:58017"/>
        <note>ligand shared between dimeric partners</note>
    </ligand>
</feature>
<comment type="caution">
    <text evidence="6">Lacks conserved residue(s) required for the propagation of feature annotation.</text>
</comment>
<dbReference type="Gene3D" id="3.40.50.2020">
    <property type="match status" value="1"/>
</dbReference>
<comment type="caution">
    <text evidence="8">The sequence shown here is derived from an EMBL/GenBank/DDBJ whole genome shotgun (WGS) entry which is preliminary data.</text>
</comment>
<comment type="subunit">
    <text evidence="6">Homodimer.</text>
</comment>
<dbReference type="EMBL" id="JRHC01000001">
    <property type="protein sequence ID" value="KJF44558.1"/>
    <property type="molecule type" value="Genomic_DNA"/>
</dbReference>
<dbReference type="InterPro" id="IPR000836">
    <property type="entry name" value="PRTase_dom"/>
</dbReference>
<dbReference type="GO" id="GO:0004588">
    <property type="term" value="F:orotate phosphoribosyltransferase activity"/>
    <property type="evidence" value="ECO:0007669"/>
    <property type="project" value="UniProtKB-UniRule"/>
</dbReference>
<keyword evidence="4 6" id="KW-0808">Transferase</keyword>
<protein>
    <recommendedName>
        <fullName evidence="2 6">Orotate phosphoribosyltransferase</fullName>
        <shortName evidence="6">OPRT</shortName>
        <shortName evidence="6">OPRTase</shortName>
        <ecNumber evidence="2 6">2.4.2.10</ecNumber>
    </recommendedName>
</protein>
<evidence type="ECO:0000313" key="8">
    <source>
        <dbReference type="EMBL" id="KJF44558.1"/>
    </source>
</evidence>
<gene>
    <name evidence="6" type="primary">pyrE</name>
    <name evidence="8" type="ORF">LH29_03505</name>
</gene>
<dbReference type="InterPro" id="IPR029057">
    <property type="entry name" value="PRTase-like"/>
</dbReference>
<proteinExistence type="inferred from homology"/>
<accession>A0A0D8JFE7</accession>
<keyword evidence="3 6" id="KW-0328">Glycosyltransferase</keyword>
<organism evidence="8 9">
    <name type="scientific">Draconibacterium sediminis</name>
    <dbReference type="NCBI Taxonomy" id="1544798"/>
    <lineage>
        <taxon>Bacteria</taxon>
        <taxon>Pseudomonadati</taxon>
        <taxon>Bacteroidota</taxon>
        <taxon>Bacteroidia</taxon>
        <taxon>Marinilabiliales</taxon>
        <taxon>Prolixibacteraceae</taxon>
        <taxon>Draconibacterium</taxon>
    </lineage>
</organism>
<dbReference type="EC" id="2.4.2.10" evidence="2 6"/>
<dbReference type="InterPro" id="IPR004467">
    <property type="entry name" value="Or_phspho_trans_dom"/>
</dbReference>
<evidence type="ECO:0000256" key="2">
    <source>
        <dbReference type="ARBA" id="ARBA00011971"/>
    </source>
</evidence>
<dbReference type="CDD" id="cd06223">
    <property type="entry name" value="PRTases_typeI"/>
    <property type="match status" value="1"/>
</dbReference>
<comment type="similarity">
    <text evidence="6">Belongs to the purine/pyrimidine phosphoribosyltransferase family. PyrE subfamily.</text>
</comment>
<dbReference type="NCBIfam" id="TIGR00336">
    <property type="entry name" value="pyrE"/>
    <property type="match status" value="1"/>
</dbReference>
<dbReference type="STRING" id="1544798.LH29_03505"/>
<dbReference type="GO" id="GO:0019856">
    <property type="term" value="P:pyrimidine nucleobase biosynthetic process"/>
    <property type="evidence" value="ECO:0007669"/>
    <property type="project" value="TreeGrafter"/>
</dbReference>
<evidence type="ECO:0000256" key="4">
    <source>
        <dbReference type="ARBA" id="ARBA00022679"/>
    </source>
</evidence>
<feature type="binding site" evidence="6">
    <location>
        <position position="97"/>
    </location>
    <ligand>
        <name>5-phospho-alpha-D-ribose 1-diphosphate</name>
        <dbReference type="ChEBI" id="CHEBI:58017"/>
        <note>ligand shared between dimeric partners</note>
    </ligand>
</feature>
<feature type="domain" description="Phosphoribosyltransferase" evidence="7">
    <location>
        <begin position="53"/>
        <end position="153"/>
    </location>
</feature>
<dbReference type="UniPathway" id="UPA00070">
    <property type="reaction ID" value="UER00119"/>
</dbReference>
<dbReference type="RefSeq" id="WP_045026104.1">
    <property type="nucleotide sequence ID" value="NZ_JRHC01000001.1"/>
</dbReference>
<dbReference type="HAMAP" id="MF_01208">
    <property type="entry name" value="PyrE"/>
    <property type="match status" value="1"/>
</dbReference>
<dbReference type="PANTHER" id="PTHR19278:SF9">
    <property type="entry name" value="URIDINE 5'-MONOPHOSPHATE SYNTHASE"/>
    <property type="match status" value="1"/>
</dbReference>
<dbReference type="InterPro" id="IPR023031">
    <property type="entry name" value="OPRT"/>
</dbReference>
<dbReference type="Pfam" id="PF00156">
    <property type="entry name" value="Pribosyltran"/>
    <property type="match status" value="1"/>
</dbReference>
<feature type="binding site" evidence="6">
    <location>
        <position position="127"/>
    </location>
    <ligand>
        <name>orotate</name>
        <dbReference type="ChEBI" id="CHEBI:30839"/>
    </ligand>
</feature>
<keyword evidence="9" id="KW-1185">Reference proteome</keyword>